<accession>A0AAD7INA2</accession>
<organism evidence="2 3">
    <name type="scientific">Mycena metata</name>
    <dbReference type="NCBI Taxonomy" id="1033252"/>
    <lineage>
        <taxon>Eukaryota</taxon>
        <taxon>Fungi</taxon>
        <taxon>Dikarya</taxon>
        <taxon>Basidiomycota</taxon>
        <taxon>Agaricomycotina</taxon>
        <taxon>Agaricomycetes</taxon>
        <taxon>Agaricomycetidae</taxon>
        <taxon>Agaricales</taxon>
        <taxon>Marasmiineae</taxon>
        <taxon>Mycenaceae</taxon>
        <taxon>Mycena</taxon>
    </lineage>
</organism>
<feature type="region of interest" description="Disordered" evidence="1">
    <location>
        <begin position="135"/>
        <end position="188"/>
    </location>
</feature>
<dbReference type="Proteomes" id="UP001215598">
    <property type="component" value="Unassembled WGS sequence"/>
</dbReference>
<sequence length="230" mass="25972">MTLKMLVRPPSILRDFEGPNAGFTRGLAVHRHSLRHQHLLHGLHADPAHDAEGQRRRLAPQQTVRDHQLPATMLGALHRHGPANRQPGHQAHHLRVRRGALHEPQVHHAGPRHEPPLRAHRHARHHLILDLRERARHSSPAAPSPRAHRRTHPVQAPPRPRPRAAQRQHLVEHGGGGGQFGLDSHQPRAGERTSCTDCLIIIYLLCCLLSSAHTTIQMYLHPRLFPVIIH</sequence>
<evidence type="ECO:0000313" key="2">
    <source>
        <dbReference type="EMBL" id="KAJ7747012.1"/>
    </source>
</evidence>
<evidence type="ECO:0000256" key="1">
    <source>
        <dbReference type="SAM" id="MobiDB-lite"/>
    </source>
</evidence>
<keyword evidence="3" id="KW-1185">Reference proteome</keyword>
<dbReference type="EMBL" id="JARKIB010000078">
    <property type="protein sequence ID" value="KAJ7747012.1"/>
    <property type="molecule type" value="Genomic_DNA"/>
</dbReference>
<dbReference type="AlphaFoldDB" id="A0AAD7INA2"/>
<comment type="caution">
    <text evidence="2">The sequence shown here is derived from an EMBL/GenBank/DDBJ whole genome shotgun (WGS) entry which is preliminary data.</text>
</comment>
<gene>
    <name evidence="2" type="ORF">B0H16DRAFT_1555966</name>
</gene>
<protein>
    <submittedName>
        <fullName evidence="2">Uncharacterized protein</fullName>
    </submittedName>
</protein>
<name>A0AAD7INA2_9AGAR</name>
<proteinExistence type="predicted"/>
<evidence type="ECO:0000313" key="3">
    <source>
        <dbReference type="Proteomes" id="UP001215598"/>
    </source>
</evidence>
<reference evidence="2" key="1">
    <citation type="submission" date="2023-03" db="EMBL/GenBank/DDBJ databases">
        <title>Massive genome expansion in bonnet fungi (Mycena s.s.) driven by repeated elements and novel gene families across ecological guilds.</title>
        <authorList>
            <consortium name="Lawrence Berkeley National Laboratory"/>
            <person name="Harder C.B."/>
            <person name="Miyauchi S."/>
            <person name="Viragh M."/>
            <person name="Kuo A."/>
            <person name="Thoen E."/>
            <person name="Andreopoulos B."/>
            <person name="Lu D."/>
            <person name="Skrede I."/>
            <person name="Drula E."/>
            <person name="Henrissat B."/>
            <person name="Morin E."/>
            <person name="Kohler A."/>
            <person name="Barry K."/>
            <person name="LaButti K."/>
            <person name="Morin E."/>
            <person name="Salamov A."/>
            <person name="Lipzen A."/>
            <person name="Mereny Z."/>
            <person name="Hegedus B."/>
            <person name="Baldrian P."/>
            <person name="Stursova M."/>
            <person name="Weitz H."/>
            <person name="Taylor A."/>
            <person name="Grigoriev I.V."/>
            <person name="Nagy L.G."/>
            <person name="Martin F."/>
            <person name="Kauserud H."/>
        </authorList>
    </citation>
    <scope>NUCLEOTIDE SEQUENCE</scope>
    <source>
        <strain evidence="2">CBHHK182m</strain>
    </source>
</reference>